<feature type="domain" description="EfeO-type cupredoxin-like" evidence="3">
    <location>
        <begin position="67"/>
        <end position="131"/>
    </location>
</feature>
<dbReference type="Proteomes" id="UP001160130">
    <property type="component" value="Unassembled WGS sequence"/>
</dbReference>
<reference evidence="4 5" key="1">
    <citation type="submission" date="2023-04" db="EMBL/GenBank/DDBJ databases">
        <title>Forest soil microbial communities from Buena Vista Peninsula, Colon Province, Panama.</title>
        <authorList>
            <person name="Bouskill N."/>
        </authorList>
    </citation>
    <scope>NUCLEOTIDE SEQUENCE [LARGE SCALE GENOMIC DNA]</scope>
    <source>
        <strain evidence="4 5">AC80</strain>
    </source>
</reference>
<evidence type="ECO:0000313" key="4">
    <source>
        <dbReference type="EMBL" id="MDH6194244.1"/>
    </source>
</evidence>
<dbReference type="InterPro" id="IPR008972">
    <property type="entry name" value="Cupredoxin"/>
</dbReference>
<feature type="region of interest" description="Disordered" evidence="1">
    <location>
        <begin position="28"/>
        <end position="49"/>
    </location>
</feature>
<protein>
    <submittedName>
        <fullName evidence="4">Plastocyanin</fullName>
    </submittedName>
</protein>
<dbReference type="InterPro" id="IPR028096">
    <property type="entry name" value="EfeO_Cupredoxin"/>
</dbReference>
<dbReference type="InterPro" id="IPR052721">
    <property type="entry name" value="ET_Amicyanin"/>
</dbReference>
<keyword evidence="5" id="KW-1185">Reference proteome</keyword>
<feature type="signal peptide" evidence="2">
    <location>
        <begin position="1"/>
        <end position="24"/>
    </location>
</feature>
<dbReference type="SUPFAM" id="SSF49503">
    <property type="entry name" value="Cupredoxins"/>
    <property type="match status" value="1"/>
</dbReference>
<dbReference type="PANTHER" id="PTHR36507:SF1">
    <property type="entry name" value="BLL1555 PROTEIN"/>
    <property type="match status" value="1"/>
</dbReference>
<evidence type="ECO:0000256" key="2">
    <source>
        <dbReference type="SAM" id="SignalP"/>
    </source>
</evidence>
<dbReference type="Gene3D" id="2.60.40.420">
    <property type="entry name" value="Cupredoxins - blue copper proteins"/>
    <property type="match status" value="1"/>
</dbReference>
<name>A0ABT6KU43_9MYCO</name>
<keyword evidence="2" id="KW-0732">Signal</keyword>
<dbReference type="EMBL" id="JARXVE010000001">
    <property type="protein sequence ID" value="MDH6194244.1"/>
    <property type="molecule type" value="Genomic_DNA"/>
</dbReference>
<feature type="chain" id="PRO_5045289484" evidence="2">
    <location>
        <begin position="25"/>
        <end position="132"/>
    </location>
</feature>
<dbReference type="Pfam" id="PF13473">
    <property type="entry name" value="Cupredoxin_1"/>
    <property type="match status" value="1"/>
</dbReference>
<accession>A0ABT6KU43</accession>
<gene>
    <name evidence="4" type="ORF">M2272_000865</name>
</gene>
<dbReference type="RefSeq" id="WP_280830868.1">
    <property type="nucleotide sequence ID" value="NZ_JARXVE010000001.1"/>
</dbReference>
<proteinExistence type="predicted"/>
<dbReference type="PANTHER" id="PTHR36507">
    <property type="entry name" value="BLL1555 PROTEIN"/>
    <property type="match status" value="1"/>
</dbReference>
<evidence type="ECO:0000259" key="3">
    <source>
        <dbReference type="Pfam" id="PF13473"/>
    </source>
</evidence>
<dbReference type="PROSITE" id="PS51257">
    <property type="entry name" value="PROKAR_LIPOPROTEIN"/>
    <property type="match status" value="1"/>
</dbReference>
<evidence type="ECO:0000256" key="1">
    <source>
        <dbReference type="SAM" id="MobiDB-lite"/>
    </source>
</evidence>
<sequence length="132" mass="13519">MMRTAVWVTLVVLGVASVAASVAACGPVSTSGDQGSPIEAVSTSPSAPAPTGPVITIEGMGYSAPPTVAPGTQITIVNTDEVEHSVTSRTRGVFDVRVKGKGRATLTAPHEAGEYAFYCVYHPGMMGTLTVR</sequence>
<comment type="caution">
    <text evidence="4">The sequence shown here is derived from an EMBL/GenBank/DDBJ whole genome shotgun (WGS) entry which is preliminary data.</text>
</comment>
<evidence type="ECO:0000313" key="5">
    <source>
        <dbReference type="Proteomes" id="UP001160130"/>
    </source>
</evidence>
<organism evidence="4 5">
    <name type="scientific">Mycolicibacterium frederiksbergense</name>
    <dbReference type="NCBI Taxonomy" id="117567"/>
    <lineage>
        <taxon>Bacteria</taxon>
        <taxon>Bacillati</taxon>
        <taxon>Actinomycetota</taxon>
        <taxon>Actinomycetes</taxon>
        <taxon>Mycobacteriales</taxon>
        <taxon>Mycobacteriaceae</taxon>
        <taxon>Mycolicibacterium</taxon>
    </lineage>
</organism>